<sequence length="164" mass="18798">MWSSEIKFIATTNWTGGKISCVSDLSKSDPSPYYANVQTYLFTTHYPRSVWLYTSQDIRVEPKIKLSPYVVKSNQNATVNCTFHNDKSKSIIWVIEWRKGGLALMIDENGALYEYKQNRQGQTQWNLRALGNPVSPTKSDNLTTSDNRCRSEISKRKAMAKDTF</sequence>
<dbReference type="AlphaFoldDB" id="A0AAV4AVM5"/>
<evidence type="ECO:0008006" key="3">
    <source>
        <dbReference type="Google" id="ProtNLM"/>
    </source>
</evidence>
<keyword evidence="2" id="KW-1185">Reference proteome</keyword>
<organism evidence="1 2">
    <name type="scientific">Plakobranchus ocellatus</name>
    <dbReference type="NCBI Taxonomy" id="259542"/>
    <lineage>
        <taxon>Eukaryota</taxon>
        <taxon>Metazoa</taxon>
        <taxon>Spiralia</taxon>
        <taxon>Lophotrochozoa</taxon>
        <taxon>Mollusca</taxon>
        <taxon>Gastropoda</taxon>
        <taxon>Heterobranchia</taxon>
        <taxon>Euthyneura</taxon>
        <taxon>Panpulmonata</taxon>
        <taxon>Sacoglossa</taxon>
        <taxon>Placobranchoidea</taxon>
        <taxon>Plakobranchidae</taxon>
        <taxon>Plakobranchus</taxon>
    </lineage>
</organism>
<gene>
    <name evidence="1" type="ORF">PoB_004166600</name>
</gene>
<protein>
    <recommendedName>
        <fullName evidence="3">Ig-like domain-containing protein</fullName>
    </recommendedName>
</protein>
<dbReference type="EMBL" id="BLXT01004603">
    <property type="protein sequence ID" value="GFO15161.1"/>
    <property type="molecule type" value="Genomic_DNA"/>
</dbReference>
<comment type="caution">
    <text evidence="1">The sequence shown here is derived from an EMBL/GenBank/DDBJ whole genome shotgun (WGS) entry which is preliminary data.</text>
</comment>
<accession>A0AAV4AVM5</accession>
<evidence type="ECO:0000313" key="2">
    <source>
        <dbReference type="Proteomes" id="UP000735302"/>
    </source>
</evidence>
<reference evidence="1 2" key="1">
    <citation type="journal article" date="2021" name="Elife">
        <title>Chloroplast acquisition without the gene transfer in kleptoplastic sea slugs, Plakobranchus ocellatus.</title>
        <authorList>
            <person name="Maeda T."/>
            <person name="Takahashi S."/>
            <person name="Yoshida T."/>
            <person name="Shimamura S."/>
            <person name="Takaki Y."/>
            <person name="Nagai Y."/>
            <person name="Toyoda A."/>
            <person name="Suzuki Y."/>
            <person name="Arimoto A."/>
            <person name="Ishii H."/>
            <person name="Satoh N."/>
            <person name="Nishiyama T."/>
            <person name="Hasebe M."/>
            <person name="Maruyama T."/>
            <person name="Minagawa J."/>
            <person name="Obokata J."/>
            <person name="Shigenobu S."/>
        </authorList>
    </citation>
    <scope>NUCLEOTIDE SEQUENCE [LARGE SCALE GENOMIC DNA]</scope>
</reference>
<dbReference type="Proteomes" id="UP000735302">
    <property type="component" value="Unassembled WGS sequence"/>
</dbReference>
<proteinExistence type="predicted"/>
<name>A0AAV4AVM5_9GAST</name>
<evidence type="ECO:0000313" key="1">
    <source>
        <dbReference type="EMBL" id="GFO15161.1"/>
    </source>
</evidence>